<evidence type="ECO:0000313" key="1">
    <source>
        <dbReference type="EMBL" id="MDF8334581.1"/>
    </source>
</evidence>
<evidence type="ECO:0000313" key="2">
    <source>
        <dbReference type="Proteomes" id="UP001222770"/>
    </source>
</evidence>
<reference evidence="1 2" key="1">
    <citation type="submission" date="2023-03" db="EMBL/GenBank/DDBJ databases">
        <title>Novosphingobium cyanobacteriorum sp. nov., isolated from a eutrophic reservoir during the Microcystis bloom period.</title>
        <authorList>
            <person name="Kang M."/>
            <person name="Le V."/>
            <person name="Ko S.-R."/>
            <person name="Lee S.-A."/>
            <person name="Ahn C.-Y."/>
        </authorList>
    </citation>
    <scope>NUCLEOTIDE SEQUENCE [LARGE SCALE GENOMIC DNA]</scope>
    <source>
        <strain evidence="1 2">HBC54</strain>
    </source>
</reference>
<protein>
    <submittedName>
        <fullName evidence="1">Metal-dependent hydrolase</fullName>
    </submittedName>
</protein>
<dbReference type="GO" id="GO:0016787">
    <property type="term" value="F:hydrolase activity"/>
    <property type="evidence" value="ECO:0007669"/>
    <property type="project" value="UniProtKB-KW"/>
</dbReference>
<dbReference type="EMBL" id="JAROCY010000015">
    <property type="protein sequence ID" value="MDF8334581.1"/>
    <property type="molecule type" value="Genomic_DNA"/>
</dbReference>
<dbReference type="PANTHER" id="PTHR39456:SF1">
    <property type="entry name" value="METAL-DEPENDENT HYDROLASE"/>
    <property type="match status" value="1"/>
</dbReference>
<accession>A0ABT6CKX8</accession>
<comment type="caution">
    <text evidence="1">The sequence shown here is derived from an EMBL/GenBank/DDBJ whole genome shotgun (WGS) entry which is preliminary data.</text>
</comment>
<dbReference type="PANTHER" id="PTHR39456">
    <property type="entry name" value="METAL-DEPENDENT HYDROLASE"/>
    <property type="match status" value="1"/>
</dbReference>
<name>A0ABT6CKX8_9SPHN</name>
<sequence length="284" mass="33178">MKVRKPTMDYSEVPLYWSDNHEFAQRWNAGSFVPAYIEPFLVKVLNEAKPLLDTRNKQLARDVEIFIKQEMEHCKQHVKFNRRFWSFGYDELKPLETAFAKDYDDWMKTKSLRFRLAYCEGFEAMSAISVTAIFEESDEFFETADQNVVDLWKWHLAEEYEHRCVMYDVFHQLYCKNPVTGYFWRIYGLLYAMVHLGGFTAKASKVLLDKDRSTMTPDQLAQSLENEKRAKKALGRPALKHLLEILSPFYRPARRRPPRGVDAYLGEGFPRVSVTNSAAVVASA</sequence>
<keyword evidence="2" id="KW-1185">Reference proteome</keyword>
<dbReference type="Proteomes" id="UP001222770">
    <property type="component" value="Unassembled WGS sequence"/>
</dbReference>
<dbReference type="RefSeq" id="WP_277279356.1">
    <property type="nucleotide sequence ID" value="NZ_JAROCY010000015.1"/>
</dbReference>
<dbReference type="InterPro" id="IPR016516">
    <property type="entry name" value="UCP07580"/>
</dbReference>
<gene>
    <name evidence="1" type="ORF">POM99_15340</name>
</gene>
<keyword evidence="1" id="KW-0378">Hydrolase</keyword>
<dbReference type="Pfam" id="PF10118">
    <property type="entry name" value="Metal_hydrol"/>
    <property type="match status" value="1"/>
</dbReference>
<organism evidence="1 2">
    <name type="scientific">Novosphingobium cyanobacteriorum</name>
    <dbReference type="NCBI Taxonomy" id="3024215"/>
    <lineage>
        <taxon>Bacteria</taxon>
        <taxon>Pseudomonadati</taxon>
        <taxon>Pseudomonadota</taxon>
        <taxon>Alphaproteobacteria</taxon>
        <taxon>Sphingomonadales</taxon>
        <taxon>Sphingomonadaceae</taxon>
        <taxon>Novosphingobium</taxon>
    </lineage>
</organism>
<proteinExistence type="predicted"/>